<keyword evidence="1" id="KW-0472">Membrane</keyword>
<dbReference type="Proteomes" id="UP001500975">
    <property type="component" value="Unassembled WGS sequence"/>
</dbReference>
<organism evidence="2 3">
    <name type="scientific">Variovorax defluvii</name>
    <dbReference type="NCBI Taxonomy" id="913761"/>
    <lineage>
        <taxon>Bacteria</taxon>
        <taxon>Pseudomonadati</taxon>
        <taxon>Pseudomonadota</taxon>
        <taxon>Betaproteobacteria</taxon>
        <taxon>Burkholderiales</taxon>
        <taxon>Comamonadaceae</taxon>
        <taxon>Variovorax</taxon>
    </lineage>
</organism>
<proteinExistence type="predicted"/>
<keyword evidence="3" id="KW-1185">Reference proteome</keyword>
<name>A0ABP8I326_9BURK</name>
<sequence length="133" mass="14344">MALSGLLHFLVHFVLYAASGQVFTSDMADIAWFLLVPPVISSVLTRVIPVRNSGMQFVVALPLFLVSAYCVMLAHALVFDEGVAASSLLLLTLIFAWPTAALFSILSAGAALGYFMLKRSGRIRQLPPSPDFS</sequence>
<dbReference type="EMBL" id="BAABGJ010000064">
    <property type="protein sequence ID" value="GAA4350254.1"/>
    <property type="molecule type" value="Genomic_DNA"/>
</dbReference>
<evidence type="ECO:0000313" key="2">
    <source>
        <dbReference type="EMBL" id="GAA4350254.1"/>
    </source>
</evidence>
<evidence type="ECO:0000256" key="1">
    <source>
        <dbReference type="SAM" id="Phobius"/>
    </source>
</evidence>
<accession>A0ABP8I326</accession>
<feature type="transmembrane region" description="Helical" evidence="1">
    <location>
        <begin position="57"/>
        <end position="78"/>
    </location>
</feature>
<feature type="transmembrane region" description="Helical" evidence="1">
    <location>
        <begin position="90"/>
        <end position="117"/>
    </location>
</feature>
<evidence type="ECO:0000313" key="3">
    <source>
        <dbReference type="Proteomes" id="UP001500975"/>
    </source>
</evidence>
<feature type="transmembrane region" description="Helical" evidence="1">
    <location>
        <begin position="30"/>
        <end position="48"/>
    </location>
</feature>
<keyword evidence="1" id="KW-1133">Transmembrane helix</keyword>
<gene>
    <name evidence="2" type="ORF">GCM10023165_37630</name>
</gene>
<comment type="caution">
    <text evidence="2">The sequence shown here is derived from an EMBL/GenBank/DDBJ whole genome shotgun (WGS) entry which is preliminary data.</text>
</comment>
<reference evidence="3" key="1">
    <citation type="journal article" date="2019" name="Int. J. Syst. Evol. Microbiol.">
        <title>The Global Catalogue of Microorganisms (GCM) 10K type strain sequencing project: providing services to taxonomists for standard genome sequencing and annotation.</title>
        <authorList>
            <consortium name="The Broad Institute Genomics Platform"/>
            <consortium name="The Broad Institute Genome Sequencing Center for Infectious Disease"/>
            <person name="Wu L."/>
            <person name="Ma J."/>
        </authorList>
    </citation>
    <scope>NUCLEOTIDE SEQUENCE [LARGE SCALE GENOMIC DNA]</scope>
    <source>
        <strain evidence="3">JCM 17804</strain>
    </source>
</reference>
<protein>
    <submittedName>
        <fullName evidence="2">Uncharacterized protein</fullName>
    </submittedName>
</protein>
<keyword evidence="1" id="KW-0812">Transmembrane</keyword>